<keyword evidence="13" id="KW-1185">Reference proteome</keyword>
<evidence type="ECO:0000256" key="10">
    <source>
        <dbReference type="SAM" id="SignalP"/>
    </source>
</evidence>
<feature type="region of interest" description="Disordered" evidence="8">
    <location>
        <begin position="434"/>
        <end position="470"/>
    </location>
</feature>
<evidence type="ECO:0000256" key="6">
    <source>
        <dbReference type="ARBA" id="ARBA00023157"/>
    </source>
</evidence>
<dbReference type="InterPro" id="IPR020901">
    <property type="entry name" value="Prtase_inh_Kunz-CS"/>
</dbReference>
<proteinExistence type="predicted"/>
<dbReference type="AlphaFoldDB" id="A0AA88SQS2"/>
<keyword evidence="2" id="KW-0646">Protease inhibitor</keyword>
<evidence type="ECO:0000256" key="4">
    <source>
        <dbReference type="ARBA" id="ARBA00022900"/>
    </source>
</evidence>
<dbReference type="PRINTS" id="PR00759">
    <property type="entry name" value="BASICPTASE"/>
</dbReference>
<dbReference type="FunFam" id="4.10.410.10:FF:000020">
    <property type="entry name" value="Collagen, type VI, alpha 3"/>
    <property type="match status" value="2"/>
</dbReference>
<gene>
    <name evidence="12" type="ORF">Q5P01_009443</name>
</gene>
<evidence type="ECO:0000256" key="8">
    <source>
        <dbReference type="SAM" id="MobiDB-lite"/>
    </source>
</evidence>
<dbReference type="SMART" id="SM00765">
    <property type="entry name" value="MANEC"/>
    <property type="match status" value="1"/>
</dbReference>
<feature type="domain" description="BPTI/Kunitz inhibitor" evidence="11">
    <location>
        <begin position="339"/>
        <end position="389"/>
    </location>
</feature>
<organism evidence="12 13">
    <name type="scientific">Channa striata</name>
    <name type="common">Snakehead murrel</name>
    <name type="synonym">Ophicephalus striatus</name>
    <dbReference type="NCBI Taxonomy" id="64152"/>
    <lineage>
        <taxon>Eukaryota</taxon>
        <taxon>Metazoa</taxon>
        <taxon>Chordata</taxon>
        <taxon>Craniata</taxon>
        <taxon>Vertebrata</taxon>
        <taxon>Euteleostomi</taxon>
        <taxon>Actinopterygii</taxon>
        <taxon>Neopterygii</taxon>
        <taxon>Teleostei</taxon>
        <taxon>Neoteleostei</taxon>
        <taxon>Acanthomorphata</taxon>
        <taxon>Anabantaria</taxon>
        <taxon>Anabantiformes</taxon>
        <taxon>Channoidei</taxon>
        <taxon>Channidae</taxon>
        <taxon>Channa</taxon>
    </lineage>
</organism>
<dbReference type="GO" id="GO:0044483">
    <property type="term" value="P:venom-mediated perturbation of hemostasis"/>
    <property type="evidence" value="ECO:0007669"/>
    <property type="project" value="UniProtKB-ARBA"/>
</dbReference>
<dbReference type="Gene3D" id="4.10.410.10">
    <property type="entry name" value="Pancreatic trypsin inhibitor Kunitz domain"/>
    <property type="match status" value="3"/>
</dbReference>
<dbReference type="GO" id="GO:0016020">
    <property type="term" value="C:membrane"/>
    <property type="evidence" value="ECO:0007669"/>
    <property type="project" value="UniProtKB-SubCell"/>
</dbReference>
<feature type="transmembrane region" description="Helical" evidence="9">
    <location>
        <begin position="405"/>
        <end position="429"/>
    </location>
</feature>
<sequence>MENWFSTSLLALWFLICSGMALGCDWDKSVDLHQDLDPVAMQSLQIRLDHAVRVVTTEECQVLCCNDPNCDMALIGFPADGPKQCLLVNCWAHGWDQCTLRNSSQFNVYRRKVDPKTREAQDGEPHISPLLLDTEPKAVDPKETNQTNDIICRQPVKVGSCRAAFPKFFYNVTDQSCSSFIYGGCEGNGNNFDSKDECEKTCTGVTGPVLDDTTPSDTAAKSPRMAPPFYPELSKEAESPAETEPTESVHLRETEMSAKEYAVHCEVEPEAGPCRAAFTRWFYNHKTGNCEKFKYGGCRGNKNNYDSKESCAAACTVSVLPSSKKPSPEDNSAEYKVHCEVEPEAGPCRAAFTRWFYNHKTGNCEMFTYGGCRGNENNYDSKESCTAACTVFFDSQGEDHHGRTAALFLFVTLAAISVLLLVAVVVVSLRRHRRSRRSSSSDKQELLPEGDLRSSQESLSVPNSPKPDKA</sequence>
<dbReference type="PANTHER" id="PTHR47247">
    <property type="entry name" value="KUNITZ-TYPE PROTEASE INHIBITOR 2"/>
    <property type="match status" value="1"/>
</dbReference>
<keyword evidence="7" id="KW-0325">Glycoprotein</keyword>
<dbReference type="Proteomes" id="UP001187415">
    <property type="component" value="Unassembled WGS sequence"/>
</dbReference>
<comment type="subcellular location">
    <subcellularLocation>
        <location evidence="1">Membrane</location>
    </subcellularLocation>
</comment>
<dbReference type="Pfam" id="PF07502">
    <property type="entry name" value="MANEC"/>
    <property type="match status" value="1"/>
</dbReference>
<dbReference type="InterPro" id="IPR036880">
    <property type="entry name" value="Kunitz_BPTI_sf"/>
</dbReference>
<feature type="compositionally biased region" description="Basic and acidic residues" evidence="8">
    <location>
        <begin position="439"/>
        <end position="454"/>
    </location>
</feature>
<dbReference type="Pfam" id="PF00014">
    <property type="entry name" value="Kunitz_BPTI"/>
    <property type="match status" value="3"/>
</dbReference>
<protein>
    <recommendedName>
        <fullName evidence="11">BPTI/Kunitz inhibitor domain-containing protein</fullName>
    </recommendedName>
</protein>
<keyword evidence="3 10" id="KW-0732">Signal</keyword>
<keyword evidence="5 9" id="KW-0472">Membrane</keyword>
<keyword evidence="9" id="KW-0812">Transmembrane</keyword>
<dbReference type="SUPFAM" id="SSF57362">
    <property type="entry name" value="BPTI-like"/>
    <property type="match status" value="3"/>
</dbReference>
<evidence type="ECO:0000256" key="2">
    <source>
        <dbReference type="ARBA" id="ARBA00022690"/>
    </source>
</evidence>
<comment type="caution">
    <text evidence="12">The sequence shown here is derived from an EMBL/GenBank/DDBJ whole genome shotgun (WGS) entry which is preliminary data.</text>
</comment>
<dbReference type="InterPro" id="IPR013980">
    <property type="entry name" value="MANSC_dom"/>
</dbReference>
<evidence type="ECO:0000256" key="9">
    <source>
        <dbReference type="SAM" id="Phobius"/>
    </source>
</evidence>
<dbReference type="PROSITE" id="PS00280">
    <property type="entry name" value="BPTI_KUNITZ_1"/>
    <property type="match status" value="2"/>
</dbReference>
<dbReference type="InterPro" id="IPR011106">
    <property type="entry name" value="MANSC_N"/>
</dbReference>
<evidence type="ECO:0000313" key="13">
    <source>
        <dbReference type="Proteomes" id="UP001187415"/>
    </source>
</evidence>
<dbReference type="SMART" id="SM00131">
    <property type="entry name" value="KU"/>
    <property type="match status" value="3"/>
</dbReference>
<dbReference type="PROSITE" id="PS50279">
    <property type="entry name" value="BPTI_KUNITZ_2"/>
    <property type="match status" value="3"/>
</dbReference>
<keyword evidence="6" id="KW-1015">Disulfide bond</keyword>
<dbReference type="GO" id="GO:0004867">
    <property type="term" value="F:serine-type endopeptidase inhibitor activity"/>
    <property type="evidence" value="ECO:0007669"/>
    <property type="project" value="UniProtKB-KW"/>
</dbReference>
<dbReference type="EMBL" id="JAUPFM010000007">
    <property type="protein sequence ID" value="KAK2846444.1"/>
    <property type="molecule type" value="Genomic_DNA"/>
</dbReference>
<feature type="domain" description="BPTI/Kunitz inhibitor" evidence="11">
    <location>
        <begin position="152"/>
        <end position="202"/>
    </location>
</feature>
<keyword evidence="9" id="KW-1133">Transmembrane helix</keyword>
<feature type="domain" description="BPTI/Kunitz inhibitor" evidence="11">
    <location>
        <begin position="265"/>
        <end position="315"/>
    </location>
</feature>
<evidence type="ECO:0000256" key="3">
    <source>
        <dbReference type="ARBA" id="ARBA00022729"/>
    </source>
</evidence>
<dbReference type="InterPro" id="IPR002223">
    <property type="entry name" value="Kunitz_BPTI"/>
</dbReference>
<name>A0AA88SQS2_CHASR</name>
<feature type="region of interest" description="Disordered" evidence="8">
    <location>
        <begin position="209"/>
        <end position="249"/>
    </location>
</feature>
<evidence type="ECO:0000259" key="11">
    <source>
        <dbReference type="PROSITE" id="PS50279"/>
    </source>
</evidence>
<keyword evidence="4" id="KW-0722">Serine protease inhibitor</keyword>
<reference evidence="12" key="1">
    <citation type="submission" date="2023-07" db="EMBL/GenBank/DDBJ databases">
        <title>Chromosome-level Genome Assembly of Striped Snakehead (Channa striata).</title>
        <authorList>
            <person name="Liu H."/>
        </authorList>
    </citation>
    <scope>NUCLEOTIDE SEQUENCE</scope>
    <source>
        <strain evidence="12">Gz</strain>
        <tissue evidence="12">Muscle</tissue>
    </source>
</reference>
<evidence type="ECO:0000313" key="12">
    <source>
        <dbReference type="EMBL" id="KAK2846444.1"/>
    </source>
</evidence>
<evidence type="ECO:0000256" key="1">
    <source>
        <dbReference type="ARBA" id="ARBA00004370"/>
    </source>
</evidence>
<dbReference type="FunFam" id="4.10.410.10:FF:000021">
    <property type="entry name" value="Serine protease inhibitor, putative"/>
    <property type="match status" value="1"/>
</dbReference>
<evidence type="ECO:0000256" key="5">
    <source>
        <dbReference type="ARBA" id="ARBA00023136"/>
    </source>
</evidence>
<feature type="signal peptide" evidence="10">
    <location>
        <begin position="1"/>
        <end position="23"/>
    </location>
</feature>
<accession>A0AA88SQS2</accession>
<feature type="chain" id="PRO_5041637470" description="BPTI/Kunitz inhibitor domain-containing protein" evidence="10">
    <location>
        <begin position="24"/>
        <end position="470"/>
    </location>
</feature>
<dbReference type="PANTHER" id="PTHR47247:SF1">
    <property type="entry name" value="KUNITZ-TYPE PROTEASE INHIBITOR 2"/>
    <property type="match status" value="1"/>
</dbReference>
<evidence type="ECO:0000256" key="7">
    <source>
        <dbReference type="ARBA" id="ARBA00023180"/>
    </source>
</evidence>